<feature type="compositionally biased region" description="Basic and acidic residues" evidence="1">
    <location>
        <begin position="489"/>
        <end position="501"/>
    </location>
</feature>
<name>A0A9Q9ALP0_9PEZI</name>
<feature type="region of interest" description="Disordered" evidence="1">
    <location>
        <begin position="641"/>
        <end position="662"/>
    </location>
</feature>
<feature type="compositionally biased region" description="Polar residues" evidence="1">
    <location>
        <begin position="74"/>
        <end position="95"/>
    </location>
</feature>
<feature type="region of interest" description="Disordered" evidence="1">
    <location>
        <begin position="526"/>
        <end position="623"/>
    </location>
</feature>
<dbReference type="Proteomes" id="UP001056384">
    <property type="component" value="Chromosome 1"/>
</dbReference>
<feature type="region of interest" description="Disordered" evidence="1">
    <location>
        <begin position="1"/>
        <end position="23"/>
    </location>
</feature>
<gene>
    <name evidence="2" type="ORF">Slin15195_G016160</name>
</gene>
<organism evidence="2 3">
    <name type="scientific">Septoria linicola</name>
    <dbReference type="NCBI Taxonomy" id="215465"/>
    <lineage>
        <taxon>Eukaryota</taxon>
        <taxon>Fungi</taxon>
        <taxon>Dikarya</taxon>
        <taxon>Ascomycota</taxon>
        <taxon>Pezizomycotina</taxon>
        <taxon>Dothideomycetes</taxon>
        <taxon>Dothideomycetidae</taxon>
        <taxon>Mycosphaerellales</taxon>
        <taxon>Mycosphaerellaceae</taxon>
        <taxon>Septoria</taxon>
    </lineage>
</organism>
<feature type="region of interest" description="Disordered" evidence="1">
    <location>
        <begin position="459"/>
        <end position="501"/>
    </location>
</feature>
<dbReference type="GO" id="GO:0003677">
    <property type="term" value="F:DNA binding"/>
    <property type="evidence" value="ECO:0007669"/>
    <property type="project" value="UniProtKB-KW"/>
</dbReference>
<dbReference type="InterPro" id="IPR017956">
    <property type="entry name" value="AT_hook_DNA-bd_motif"/>
</dbReference>
<keyword evidence="2" id="KW-0238">DNA-binding</keyword>
<feature type="compositionally biased region" description="Low complexity" evidence="1">
    <location>
        <begin position="471"/>
        <end position="484"/>
    </location>
</feature>
<dbReference type="AlphaFoldDB" id="A0A9Q9ALP0"/>
<feature type="region of interest" description="Disordered" evidence="1">
    <location>
        <begin position="405"/>
        <end position="436"/>
    </location>
</feature>
<feature type="region of interest" description="Disordered" evidence="1">
    <location>
        <begin position="261"/>
        <end position="280"/>
    </location>
</feature>
<dbReference type="SMART" id="SM00384">
    <property type="entry name" value="AT_hook"/>
    <property type="match status" value="3"/>
</dbReference>
<keyword evidence="3" id="KW-1185">Reference proteome</keyword>
<sequence length="662" mass="71817">MATATPSKHDRIERHIQRQRGAGVRNLASNFGFSFGLSSALPPFATTLESTHSLERPAKRRKSHDFGEKDALSATPSKTTSQDVILQDSSQSVRPTETYRLEDVEQEMGSGGTDEIPAVKTNTRRGRPRKDATDPAATHDTAGPVTQTTAKKRGRPKKVQVPVPTAQQATDTQLDAAVIAARVAMESALLDTGADKGSQDGGIQAKKRGRLKKKADDDDSGVLPVQTAHGSVARFLRPKRQAATTAMIKVSEGFLEEESDITKRRRDVTGPSKPPSDTIEGVKYLDVNPLVKPTTARGVKTIWKHASVNILSTSIGENNAGSSVQTRDRAAREIADDANMVATEIEPLVRPERRTAVAARTKVARGFVEEESDISKKRRDPDIFEHTCSETNLVDNVARKPPAIAQSLSAEPRTTAGNPKVSSTENQKRKHLKAKTAKFTPTVDTERLPLAEAAVNIWPRSPNKARAEADNTSTKSSVSQSKVNPTTERNTRPMAHDNMEKQKTAKILVEHGRDTVKAEPKSCLKPVDLLPETKPDRGFSASVAVKTASRAPEASNGAKVDRQVPRPLKAKQSRPCQQTKELADRKPESSEDLDWLFDKPAAGGGKPSTARSKGPAKKGRRIIEDMGDVDLDDLLSNIADFVPRGGLREQTRPSRGQPAKGA</sequence>
<evidence type="ECO:0000313" key="2">
    <source>
        <dbReference type="EMBL" id="USW48297.1"/>
    </source>
</evidence>
<dbReference type="OrthoDB" id="3917769at2759"/>
<feature type="region of interest" description="Disordered" evidence="1">
    <location>
        <begin position="192"/>
        <end position="224"/>
    </location>
</feature>
<protein>
    <submittedName>
        <fullName evidence="2">AT hook, DNA-binding protein</fullName>
    </submittedName>
</protein>
<proteinExistence type="predicted"/>
<evidence type="ECO:0000256" key="1">
    <source>
        <dbReference type="SAM" id="MobiDB-lite"/>
    </source>
</evidence>
<accession>A0A9Q9ALP0</accession>
<evidence type="ECO:0000313" key="3">
    <source>
        <dbReference type="Proteomes" id="UP001056384"/>
    </source>
</evidence>
<feature type="compositionally biased region" description="Polar residues" evidence="1">
    <location>
        <begin position="415"/>
        <end position="425"/>
    </location>
</feature>
<reference evidence="2" key="1">
    <citation type="submission" date="2022-06" db="EMBL/GenBank/DDBJ databases">
        <title>Complete genome sequences of two strains of the flax pathogen Septoria linicola.</title>
        <authorList>
            <person name="Lapalu N."/>
            <person name="Simon A."/>
            <person name="Demenou B."/>
            <person name="Paumier D."/>
            <person name="Guillot M.-P."/>
            <person name="Gout L."/>
            <person name="Valade R."/>
        </authorList>
    </citation>
    <scope>NUCLEOTIDE SEQUENCE</scope>
    <source>
        <strain evidence="2">SE15195</strain>
    </source>
</reference>
<feature type="compositionally biased region" description="Basic and acidic residues" evidence="1">
    <location>
        <begin position="7"/>
        <end position="16"/>
    </location>
</feature>
<feature type="region of interest" description="Disordered" evidence="1">
    <location>
        <begin position="48"/>
        <end position="169"/>
    </location>
</feature>
<dbReference type="EMBL" id="CP099418">
    <property type="protein sequence ID" value="USW48297.1"/>
    <property type="molecule type" value="Genomic_DNA"/>
</dbReference>